<evidence type="ECO:0000313" key="5">
    <source>
        <dbReference type="EMBL" id="EHB50139.1"/>
    </source>
</evidence>
<dbReference type="Proteomes" id="UP000003891">
    <property type="component" value="Unassembled WGS sequence"/>
</dbReference>
<evidence type="ECO:0000259" key="4">
    <source>
        <dbReference type="Pfam" id="PF01068"/>
    </source>
</evidence>
<dbReference type="InterPro" id="IPR012340">
    <property type="entry name" value="NA-bd_OB-fold"/>
</dbReference>
<dbReference type="OrthoDB" id="5503604at2"/>
<dbReference type="NCBIfam" id="NF005796">
    <property type="entry name" value="PRK07636.1"/>
    <property type="match status" value="1"/>
</dbReference>
<dbReference type="PANTHER" id="PTHR45674:SF4">
    <property type="entry name" value="DNA LIGASE 1"/>
    <property type="match status" value="1"/>
</dbReference>
<keyword evidence="2 5" id="KW-0436">Ligase</keyword>
<reference evidence="5 6" key="1">
    <citation type="submission" date="2011-09" db="EMBL/GenBank/DDBJ databases">
        <title>The draft genome of Paenibacillus lactis 154.</title>
        <authorList>
            <consortium name="US DOE Joint Genome Institute (JGI-PGF)"/>
            <person name="Lucas S."/>
            <person name="Han J."/>
            <person name="Lapidus A."/>
            <person name="Cheng J.-F."/>
            <person name="Goodwin L."/>
            <person name="Pitluck S."/>
            <person name="Peters L."/>
            <person name="Land M.L."/>
            <person name="Hauser L."/>
            <person name="Siebers A."/>
            <person name="Thelen M."/>
            <person name="Hugenholtz P."/>
            <person name="Allgaier M."/>
            <person name="Woyke T.J."/>
        </authorList>
    </citation>
    <scope>NUCLEOTIDE SEQUENCE [LARGE SCALE GENOMIC DNA]</scope>
    <source>
        <strain evidence="5 6">154</strain>
    </source>
</reference>
<accession>G4HNX5</accession>
<gene>
    <name evidence="5" type="ORF">PaelaDRAFT_5686</name>
</gene>
<dbReference type="Pfam" id="PF01068">
    <property type="entry name" value="DNA_ligase_A_M"/>
    <property type="match status" value="1"/>
</dbReference>
<dbReference type="PATRIC" id="fig|743719.3.peg.5783"/>
<dbReference type="InterPro" id="IPR050191">
    <property type="entry name" value="ATP-dep_DNA_ligase"/>
</dbReference>
<dbReference type="SUPFAM" id="SSF56091">
    <property type="entry name" value="DNA ligase/mRNA capping enzyme, catalytic domain"/>
    <property type="match status" value="1"/>
</dbReference>
<dbReference type="Gene3D" id="3.30.470.30">
    <property type="entry name" value="DNA ligase/mRNA capping enzyme"/>
    <property type="match status" value="1"/>
</dbReference>
<dbReference type="Gene3D" id="3.30.1490.70">
    <property type="match status" value="1"/>
</dbReference>
<comment type="catalytic activity">
    <reaction evidence="3">
        <text>ATP + (deoxyribonucleotide)n-3'-hydroxyl + 5'-phospho-(deoxyribonucleotide)m = (deoxyribonucleotide)n+m + AMP + diphosphate.</text>
        <dbReference type="EC" id="6.5.1.1"/>
    </reaction>
</comment>
<dbReference type="Gene3D" id="2.40.50.140">
    <property type="entry name" value="Nucleic acid-binding proteins"/>
    <property type="match status" value="1"/>
</dbReference>
<evidence type="ECO:0000256" key="3">
    <source>
        <dbReference type="ARBA" id="ARBA00034003"/>
    </source>
</evidence>
<dbReference type="CDD" id="cd07906">
    <property type="entry name" value="Adenylation_DNA_ligase_LigD_LigC"/>
    <property type="match status" value="1"/>
</dbReference>
<organism evidence="5 6">
    <name type="scientific">Paenibacillus lactis 154</name>
    <dbReference type="NCBI Taxonomy" id="743719"/>
    <lineage>
        <taxon>Bacteria</taxon>
        <taxon>Bacillati</taxon>
        <taxon>Bacillota</taxon>
        <taxon>Bacilli</taxon>
        <taxon>Bacillales</taxon>
        <taxon>Paenibacillaceae</taxon>
        <taxon>Paenibacillus</taxon>
    </lineage>
</organism>
<proteinExistence type="inferred from homology"/>
<evidence type="ECO:0000313" key="6">
    <source>
        <dbReference type="Proteomes" id="UP000003891"/>
    </source>
</evidence>
<dbReference type="eggNOG" id="COG1793">
    <property type="taxonomic scope" value="Bacteria"/>
</dbReference>
<feature type="domain" description="ATP-dependent DNA ligase family profile" evidence="4">
    <location>
        <begin position="18"/>
        <end position="189"/>
    </location>
</feature>
<dbReference type="InterPro" id="IPR012310">
    <property type="entry name" value="DNA_ligase_ATP-dep_cent"/>
</dbReference>
<dbReference type="AlphaFoldDB" id="G4HNX5"/>
<dbReference type="EMBL" id="AGIP01000022">
    <property type="protein sequence ID" value="EHB50139.1"/>
    <property type="molecule type" value="Genomic_DNA"/>
</dbReference>
<name>G4HNX5_9BACL</name>
<dbReference type="GO" id="GO:0003910">
    <property type="term" value="F:DNA ligase (ATP) activity"/>
    <property type="evidence" value="ECO:0007669"/>
    <property type="project" value="UniProtKB-EC"/>
</dbReference>
<dbReference type="GO" id="GO:0006310">
    <property type="term" value="P:DNA recombination"/>
    <property type="evidence" value="ECO:0007669"/>
    <property type="project" value="InterPro"/>
</dbReference>
<evidence type="ECO:0000256" key="2">
    <source>
        <dbReference type="ARBA" id="ARBA00022598"/>
    </source>
</evidence>
<comment type="similarity">
    <text evidence="1">Belongs to the ATP-dependent DNA ligase family.</text>
</comment>
<dbReference type="RefSeq" id="WP_007132837.1">
    <property type="nucleotide sequence ID" value="NZ_AGIP01000022.1"/>
</dbReference>
<evidence type="ECO:0000256" key="1">
    <source>
        <dbReference type="ARBA" id="ARBA00007572"/>
    </source>
</evidence>
<dbReference type="GO" id="GO:0006281">
    <property type="term" value="P:DNA repair"/>
    <property type="evidence" value="ECO:0007669"/>
    <property type="project" value="InterPro"/>
</dbReference>
<dbReference type="GO" id="GO:0005524">
    <property type="term" value="F:ATP binding"/>
    <property type="evidence" value="ECO:0007669"/>
    <property type="project" value="InterPro"/>
</dbReference>
<protein>
    <submittedName>
        <fullName evidence="5">ATP dependent DNA ligase</fullName>
    </submittedName>
</protein>
<dbReference type="PANTHER" id="PTHR45674">
    <property type="entry name" value="DNA LIGASE 1/3 FAMILY MEMBER"/>
    <property type="match status" value="1"/>
</dbReference>
<dbReference type="STRING" id="743719.PaelaDRAFT_5686"/>
<sequence>MFIEPMLLATAPRPYSDPNYIYEPKIDGHRLLFSQEDGQIRLYTRHETDCTRRYPELLTPFEDDILLDGEVACTDPETGLVDFENVMTRFQTKKEQRIRQLMGISPVTYVVFDILRYKGQDLRKLPLMHRKEILAGISMPNKHFGVIPFVEGAGEALFEQMVSRKLEGMVGKRKNSLYVSRRSPDWQKVINWSYTNVIITGYRKDEFGLLAAVPDESGRLRPTGIVEFVTQTARKEFYSKSRGLVIGEDKNFVYLDPKIQGKVKFRNWTKSGMLRTPVLTELIE</sequence>